<feature type="region of interest" description="Disordered" evidence="2">
    <location>
        <begin position="137"/>
        <end position="266"/>
    </location>
</feature>
<keyword evidence="1" id="KW-0175">Coiled coil</keyword>
<reference evidence="5" key="3">
    <citation type="submission" date="2023-03" db="UniProtKB">
        <authorList>
            <consortium name="EnsemblPlants"/>
        </authorList>
    </citation>
    <scope>IDENTIFICATION</scope>
    <source>
        <strain evidence="5">cv. Chiifu-401-42</strain>
    </source>
</reference>
<dbReference type="PANTHER" id="PTHR21450">
    <property type="entry name" value="PROTEIN ALTERED PHOSPHATE STARVATION RESPONSE 1"/>
    <property type="match status" value="1"/>
</dbReference>
<feature type="domain" description="DUF630" evidence="4">
    <location>
        <begin position="1"/>
        <end position="59"/>
    </location>
</feature>
<reference evidence="5 6" key="1">
    <citation type="journal article" date="2011" name="Nat. Genet.">
        <title>The genome of the mesopolyploid crop species Brassica rapa.</title>
        <authorList>
            <consortium name="Brassica rapa Genome Sequencing Project Consortium"/>
            <person name="Wang X."/>
            <person name="Wang H."/>
            <person name="Wang J."/>
            <person name="Sun R."/>
            <person name="Wu J."/>
            <person name="Liu S."/>
            <person name="Bai Y."/>
            <person name="Mun J.H."/>
            <person name="Bancroft I."/>
            <person name="Cheng F."/>
            <person name="Huang S."/>
            <person name="Li X."/>
            <person name="Hua W."/>
            <person name="Wang J."/>
            <person name="Wang X."/>
            <person name="Freeling M."/>
            <person name="Pires J.C."/>
            <person name="Paterson A.H."/>
            <person name="Chalhoub B."/>
            <person name="Wang B."/>
            <person name="Hayward A."/>
            <person name="Sharpe A.G."/>
            <person name="Park B.S."/>
            <person name="Weisshaar B."/>
            <person name="Liu B."/>
            <person name="Li B."/>
            <person name="Liu B."/>
            <person name="Tong C."/>
            <person name="Song C."/>
            <person name="Duran C."/>
            <person name="Peng C."/>
            <person name="Geng C."/>
            <person name="Koh C."/>
            <person name="Lin C."/>
            <person name="Edwards D."/>
            <person name="Mu D."/>
            <person name="Shen D."/>
            <person name="Soumpourou E."/>
            <person name="Li F."/>
            <person name="Fraser F."/>
            <person name="Conant G."/>
            <person name="Lassalle G."/>
            <person name="King G.J."/>
            <person name="Bonnema G."/>
            <person name="Tang H."/>
            <person name="Wang H."/>
            <person name="Belcram H."/>
            <person name="Zhou H."/>
            <person name="Hirakawa H."/>
            <person name="Abe H."/>
            <person name="Guo H."/>
            <person name="Wang H."/>
            <person name="Jin H."/>
            <person name="Parkin I.A."/>
            <person name="Batley J."/>
            <person name="Kim J.S."/>
            <person name="Just J."/>
            <person name="Li J."/>
            <person name="Xu J."/>
            <person name="Deng J."/>
            <person name="Kim J.A."/>
            <person name="Li J."/>
            <person name="Yu J."/>
            <person name="Meng J."/>
            <person name="Wang J."/>
            <person name="Min J."/>
            <person name="Poulain J."/>
            <person name="Wang J."/>
            <person name="Hatakeyama K."/>
            <person name="Wu K."/>
            <person name="Wang L."/>
            <person name="Fang L."/>
            <person name="Trick M."/>
            <person name="Links M.G."/>
            <person name="Zhao M."/>
            <person name="Jin M."/>
            <person name="Ramchiary N."/>
            <person name="Drou N."/>
            <person name="Berkman P.J."/>
            <person name="Cai Q."/>
            <person name="Huang Q."/>
            <person name="Li R."/>
            <person name="Tabata S."/>
            <person name="Cheng S."/>
            <person name="Zhang S."/>
            <person name="Zhang S."/>
            <person name="Huang S."/>
            <person name="Sato S."/>
            <person name="Sun S."/>
            <person name="Kwon S.J."/>
            <person name="Choi S.R."/>
            <person name="Lee T.H."/>
            <person name="Fan W."/>
            <person name="Zhao X."/>
            <person name="Tan X."/>
            <person name="Xu X."/>
            <person name="Wang Y."/>
            <person name="Qiu Y."/>
            <person name="Yin Y."/>
            <person name="Li Y."/>
            <person name="Du Y."/>
            <person name="Liao Y."/>
            <person name="Lim Y."/>
            <person name="Narusaka Y."/>
            <person name="Wang Y."/>
            <person name="Wang Z."/>
            <person name="Li Z."/>
            <person name="Wang Z."/>
            <person name="Xiong Z."/>
            <person name="Zhang Z."/>
        </authorList>
    </citation>
    <scope>NUCLEOTIDE SEQUENCE [LARGE SCALE GENOMIC DNA]</scope>
    <source>
        <strain evidence="5 6">cv. Chiifu-401-42</strain>
    </source>
</reference>
<evidence type="ECO:0000313" key="6">
    <source>
        <dbReference type="Proteomes" id="UP000011750"/>
    </source>
</evidence>
<feature type="compositionally biased region" description="Low complexity" evidence="2">
    <location>
        <begin position="151"/>
        <end position="160"/>
    </location>
</feature>
<dbReference type="RefSeq" id="XP_009103576.1">
    <property type="nucleotide sequence ID" value="XM_009105328.2"/>
</dbReference>
<dbReference type="GeneID" id="103829648"/>
<dbReference type="EnsemblPlants" id="Bra012035.1">
    <property type="protein sequence ID" value="Bra012035.1-P"/>
    <property type="gene ID" value="Bra012035"/>
</dbReference>
<dbReference type="Proteomes" id="UP000011750">
    <property type="component" value="Chromosome A07"/>
</dbReference>
<feature type="region of interest" description="Disordered" evidence="2">
    <location>
        <begin position="88"/>
        <end position="107"/>
    </location>
</feature>
<dbReference type="PANTHER" id="PTHR21450:SF6">
    <property type="entry name" value="EXPRESSED PROTEIN"/>
    <property type="match status" value="1"/>
</dbReference>
<feature type="domain" description="DUF632" evidence="3">
    <location>
        <begin position="295"/>
        <end position="639"/>
    </location>
</feature>
<feature type="compositionally biased region" description="Polar residues" evidence="2">
    <location>
        <begin position="174"/>
        <end position="189"/>
    </location>
</feature>
<dbReference type="OrthoDB" id="694308at2759"/>
<protein>
    <recommendedName>
        <fullName evidence="7">DUF632 domain-containing protein</fullName>
    </recommendedName>
</protein>
<dbReference type="RefSeq" id="XP_009103575.1">
    <property type="nucleotide sequence ID" value="XM_009105327.2"/>
</dbReference>
<evidence type="ECO:0000256" key="2">
    <source>
        <dbReference type="SAM" id="MobiDB-lite"/>
    </source>
</evidence>
<reference evidence="5 6" key="2">
    <citation type="journal article" date="2018" name="Hortic Res">
        <title>Improved Brassica rapa reference genome by single-molecule sequencing and chromosome conformation capture technologies.</title>
        <authorList>
            <person name="Zhang L."/>
            <person name="Cai X."/>
            <person name="Wu J."/>
            <person name="Liu M."/>
            <person name="Grob S."/>
            <person name="Cheng F."/>
            <person name="Liang J."/>
            <person name="Cai C."/>
            <person name="Liu Z."/>
            <person name="Liu B."/>
            <person name="Wang F."/>
            <person name="Li S."/>
            <person name="Liu F."/>
            <person name="Li X."/>
            <person name="Cheng L."/>
            <person name="Yang W."/>
            <person name="Li M.H."/>
            <person name="Grossniklaus U."/>
            <person name="Zheng H."/>
            <person name="Wang X."/>
        </authorList>
    </citation>
    <scope>NUCLEOTIDE SEQUENCE [LARGE SCALE GENOMIC DNA]</scope>
    <source>
        <strain evidence="5 6">cv. Chiifu-401-42</strain>
    </source>
</reference>
<dbReference type="Pfam" id="PF04782">
    <property type="entry name" value="DUF632"/>
    <property type="match status" value="1"/>
</dbReference>
<dbReference type="AlphaFoldDB" id="M4D6C6"/>
<dbReference type="Gramene" id="Bra012035.1">
    <property type="protein sequence ID" value="Bra012035.1-P"/>
    <property type="gene ID" value="Bra012035"/>
</dbReference>
<dbReference type="FunCoup" id="M4D6C6">
    <property type="interactions" value="1948"/>
</dbReference>
<proteinExistence type="predicted"/>
<sequence>MGASTSRIDEDKALQLCRERKKFVQQALDGRCLLAAAHVSYVQSLRSTGTALRRFAETEVPVESSLYTSTSATPEQALALTEKSVSHLSYSPPLSSPPPPSSSPFQVNHMKFRGFSSKKVEEKPPVTVVATVSVTSSSSVLRSMSMEKMESSTPFEESSSTPPPWDYFGLSHPIDSQFSSPHGHVSSSVKGEDEETREVEEEEEEEEEDGENFSFQEREDSNGSDDEFDEPTSDTLVRSFENFNRVRQREGAESEKSKTPELSPPVTPLAAAAATPLNKTPNHSENRLPPPRDFLSSMKEVEMLFVKASETGKEVPRMLEANKLHFRPIAQSNQSGSGASSLFKTCLSCGEDPKDVPEEEAAPNTMKYLTWHRTESSRSSSSLNPLGGMNSDDVEELNTNLFENIGMIAGSHASTLDRLYAWERKLYDEVKGSQAVRREYDDKCKILRELESEGKGSKIIDKTRSVVKDLHSRIRVAIHRIDSISRRIEELRDNELQPQLEELIQGLSRMWEVMFECHKAQFQLISACHRRGNIKLNMQSELHRQVTSHLESELSALASSLTKWITGQRSYIKAIHEWLEKCVVLPRPSKRKRRAHQQPVLRNLGPPIYATCAIWLEKLEALPAKEVSSSIKALASDVARFLPRQEKKNRSKKQNDHMLRDETLEDCGPGFDRFRTSLEGFAGQLNRFAESSVEMYEELKQRIQEAKINYEQWKKACSQGN</sequence>
<feature type="coiled-coil region" evidence="1">
    <location>
        <begin position="689"/>
        <end position="716"/>
    </location>
</feature>
<name>M4D6C6_BRACM</name>
<dbReference type="OMA" id="TPQWDFF"/>
<dbReference type="InterPro" id="IPR006868">
    <property type="entry name" value="DUF630"/>
</dbReference>
<dbReference type="eggNOG" id="ENOG502QSAZ">
    <property type="taxonomic scope" value="Eukaryota"/>
</dbReference>
<dbReference type="KEGG" id="brp:103829648"/>
<keyword evidence="6" id="KW-1185">Reference proteome</keyword>
<dbReference type="HOGENOM" id="CLU_010985_4_0_1"/>
<evidence type="ECO:0000313" key="5">
    <source>
        <dbReference type="EnsemblPlants" id="Bra012035.1-P"/>
    </source>
</evidence>
<dbReference type="InterPro" id="IPR006867">
    <property type="entry name" value="DUF632"/>
</dbReference>
<organism evidence="5 6">
    <name type="scientific">Brassica campestris</name>
    <name type="common">Field mustard</name>
    <dbReference type="NCBI Taxonomy" id="3711"/>
    <lineage>
        <taxon>Eukaryota</taxon>
        <taxon>Viridiplantae</taxon>
        <taxon>Streptophyta</taxon>
        <taxon>Embryophyta</taxon>
        <taxon>Tracheophyta</taxon>
        <taxon>Spermatophyta</taxon>
        <taxon>Magnoliopsida</taxon>
        <taxon>eudicotyledons</taxon>
        <taxon>Gunneridae</taxon>
        <taxon>Pentapetalae</taxon>
        <taxon>rosids</taxon>
        <taxon>malvids</taxon>
        <taxon>Brassicales</taxon>
        <taxon>Brassicaceae</taxon>
        <taxon>Brassiceae</taxon>
        <taxon>Brassica</taxon>
    </lineage>
</organism>
<evidence type="ECO:0000259" key="4">
    <source>
        <dbReference type="Pfam" id="PF04783"/>
    </source>
</evidence>
<dbReference type="Pfam" id="PF04783">
    <property type="entry name" value="DUF630"/>
    <property type="match status" value="1"/>
</dbReference>
<feature type="compositionally biased region" description="Acidic residues" evidence="2">
    <location>
        <begin position="222"/>
        <end position="232"/>
    </location>
</feature>
<dbReference type="InParanoid" id="M4D6C6"/>
<dbReference type="SMR" id="M4D6C6"/>
<evidence type="ECO:0000256" key="1">
    <source>
        <dbReference type="SAM" id="Coils"/>
    </source>
</evidence>
<dbReference type="STRING" id="51351.M4D6C6"/>
<accession>M4D6C6</accession>
<evidence type="ECO:0000259" key="3">
    <source>
        <dbReference type="Pfam" id="PF04782"/>
    </source>
</evidence>
<feature type="compositionally biased region" description="Acidic residues" evidence="2">
    <location>
        <begin position="192"/>
        <end position="211"/>
    </location>
</feature>
<evidence type="ECO:0008006" key="7">
    <source>
        <dbReference type="Google" id="ProtNLM"/>
    </source>
</evidence>
<feature type="compositionally biased region" description="Basic and acidic residues" evidence="2">
    <location>
        <begin position="247"/>
        <end position="259"/>
    </location>
</feature>